<feature type="transmembrane region" description="Helical" evidence="2">
    <location>
        <begin position="276"/>
        <end position="299"/>
    </location>
</feature>
<dbReference type="STRING" id="47428.A0A284RMD7"/>
<dbReference type="EMBL" id="FUEG01000011">
    <property type="protein sequence ID" value="SJL09918.1"/>
    <property type="molecule type" value="Genomic_DNA"/>
</dbReference>
<feature type="transmembrane region" description="Helical" evidence="2">
    <location>
        <begin position="101"/>
        <end position="121"/>
    </location>
</feature>
<evidence type="ECO:0000256" key="2">
    <source>
        <dbReference type="SAM" id="Phobius"/>
    </source>
</evidence>
<dbReference type="GO" id="GO:0006457">
    <property type="term" value="P:protein folding"/>
    <property type="evidence" value="ECO:0007669"/>
    <property type="project" value="TreeGrafter"/>
</dbReference>
<dbReference type="OrthoDB" id="5582162at2759"/>
<feature type="transmembrane region" description="Helical" evidence="2">
    <location>
        <begin position="133"/>
        <end position="155"/>
    </location>
</feature>
<dbReference type="Proteomes" id="UP000219338">
    <property type="component" value="Unassembled WGS sequence"/>
</dbReference>
<evidence type="ECO:0000256" key="1">
    <source>
        <dbReference type="SAM" id="MobiDB-lite"/>
    </source>
</evidence>
<keyword evidence="2" id="KW-0472">Membrane</keyword>
<keyword evidence="2" id="KW-0812">Transmembrane</keyword>
<evidence type="ECO:0000313" key="4">
    <source>
        <dbReference type="Proteomes" id="UP000219338"/>
    </source>
</evidence>
<sequence length="344" mass="37234">MAASGSYGGSGRSRSPRDSQRKAILTLSPPSRPPPSSMTRFGDFAPLCHHTPSYPWCNLFYRFLLDNSPDTLQDQGNNDPVGVNPECGIPRVGTDGSISNIAEIVVCALSMVFVGLLIFLTNRRKAAVGRVELRFLFFVYFLTLPFSILTQGSLLEQGTTALVVLTAIHAGLVAALFAALLANAIVATQVVEDGTMASIMPFSILTLAFFVATLYISLDVALGFSNALKPSDPAASLHSIPLFIFTTIWPGACALIFFALMAYIVLAVLNETRPMWFYVLAAVLFVLSQLAWFLLGRVICSGSNSKVDGSFIATLLETACIGVLYLAWRSITEESWDDGTYYPS</sequence>
<reference evidence="4" key="1">
    <citation type="journal article" date="2017" name="Nat. Ecol. Evol.">
        <title>Genome expansion and lineage-specific genetic innovations in the forest pathogenic fungi Armillaria.</title>
        <authorList>
            <person name="Sipos G."/>
            <person name="Prasanna A.N."/>
            <person name="Walter M.C."/>
            <person name="O'Connor E."/>
            <person name="Balint B."/>
            <person name="Krizsan K."/>
            <person name="Kiss B."/>
            <person name="Hess J."/>
            <person name="Varga T."/>
            <person name="Slot J."/>
            <person name="Riley R."/>
            <person name="Boka B."/>
            <person name="Rigling D."/>
            <person name="Barry K."/>
            <person name="Lee J."/>
            <person name="Mihaltcheva S."/>
            <person name="LaButti K."/>
            <person name="Lipzen A."/>
            <person name="Waldron R."/>
            <person name="Moloney N.M."/>
            <person name="Sperisen C."/>
            <person name="Kredics L."/>
            <person name="Vagvoelgyi C."/>
            <person name="Patrignani A."/>
            <person name="Fitzpatrick D."/>
            <person name="Nagy I."/>
            <person name="Doyle S."/>
            <person name="Anderson J.B."/>
            <person name="Grigoriev I.V."/>
            <person name="Gueldener U."/>
            <person name="Muensterkoetter M."/>
            <person name="Nagy L.G."/>
        </authorList>
    </citation>
    <scope>NUCLEOTIDE SEQUENCE [LARGE SCALE GENOMIC DNA]</scope>
    <source>
        <strain evidence="4">C18/9</strain>
    </source>
</reference>
<dbReference type="OMA" id="VWAFWSS"/>
<dbReference type="PANTHER" id="PTHR35329:SF1">
    <property type="entry name" value="CHITIN SYNTHASE EXPORT CHAPERONE"/>
    <property type="match status" value="1"/>
</dbReference>
<feature type="transmembrane region" description="Helical" evidence="2">
    <location>
        <begin position="161"/>
        <end position="187"/>
    </location>
</feature>
<name>A0A284RMD7_ARMOS</name>
<organism evidence="3 4">
    <name type="scientific">Armillaria ostoyae</name>
    <name type="common">Armillaria root rot fungus</name>
    <dbReference type="NCBI Taxonomy" id="47428"/>
    <lineage>
        <taxon>Eukaryota</taxon>
        <taxon>Fungi</taxon>
        <taxon>Dikarya</taxon>
        <taxon>Basidiomycota</taxon>
        <taxon>Agaricomycotina</taxon>
        <taxon>Agaricomycetes</taxon>
        <taxon>Agaricomycetidae</taxon>
        <taxon>Agaricales</taxon>
        <taxon>Marasmiineae</taxon>
        <taxon>Physalacriaceae</taxon>
        <taxon>Armillaria</taxon>
    </lineage>
</organism>
<feature type="transmembrane region" description="Helical" evidence="2">
    <location>
        <begin position="311"/>
        <end position="328"/>
    </location>
</feature>
<keyword evidence="2" id="KW-1133">Transmembrane helix</keyword>
<feature type="transmembrane region" description="Helical" evidence="2">
    <location>
        <begin position="242"/>
        <end position="269"/>
    </location>
</feature>
<gene>
    <name evidence="3" type="ORF">ARMOST_13299</name>
</gene>
<feature type="region of interest" description="Disordered" evidence="1">
    <location>
        <begin position="1"/>
        <end position="36"/>
    </location>
</feature>
<accession>A0A284RMD7</accession>
<protein>
    <submittedName>
        <fullName evidence="3">Uncharacterized protein</fullName>
    </submittedName>
</protein>
<dbReference type="GO" id="GO:0005789">
    <property type="term" value="C:endoplasmic reticulum membrane"/>
    <property type="evidence" value="ECO:0007669"/>
    <property type="project" value="TreeGrafter"/>
</dbReference>
<dbReference type="AlphaFoldDB" id="A0A284RMD7"/>
<evidence type="ECO:0000313" key="3">
    <source>
        <dbReference type="EMBL" id="SJL09918.1"/>
    </source>
</evidence>
<dbReference type="InterPro" id="IPR022057">
    <property type="entry name" value="Chs7"/>
</dbReference>
<keyword evidence="4" id="KW-1185">Reference proteome</keyword>
<proteinExistence type="predicted"/>
<feature type="compositionally biased region" description="Gly residues" evidence="1">
    <location>
        <begin position="1"/>
        <end position="11"/>
    </location>
</feature>
<feature type="transmembrane region" description="Helical" evidence="2">
    <location>
        <begin position="199"/>
        <end position="222"/>
    </location>
</feature>
<dbReference type="Pfam" id="PF12271">
    <property type="entry name" value="Chs7"/>
    <property type="match status" value="1"/>
</dbReference>
<dbReference type="GO" id="GO:0051082">
    <property type="term" value="F:unfolded protein binding"/>
    <property type="evidence" value="ECO:0007669"/>
    <property type="project" value="TreeGrafter"/>
</dbReference>
<dbReference type="PANTHER" id="PTHR35329">
    <property type="entry name" value="CHITIN SYNTHASE EXPORT CHAPERONE"/>
    <property type="match status" value="1"/>
</dbReference>